<sequence>TVVSASDSVQDPFRQIKDLASLKDQLENLQHRLESDIPEGGGVVTAPFLKGFLAGYLVAKLRSSLLMGVLVGTCTGVYAAQNYSVPNVERTVKDYFKKGSK</sequence>
<reference evidence="1" key="2">
    <citation type="submission" date="2025-08" db="UniProtKB">
        <authorList>
            <consortium name="Ensembl"/>
        </authorList>
    </citation>
    <scope>IDENTIFICATION</scope>
</reference>
<organism evidence="1 2">
    <name type="scientific">Denticeps clupeoides</name>
    <name type="common">denticle herring</name>
    <dbReference type="NCBI Taxonomy" id="299321"/>
    <lineage>
        <taxon>Eukaryota</taxon>
        <taxon>Metazoa</taxon>
        <taxon>Chordata</taxon>
        <taxon>Craniata</taxon>
        <taxon>Vertebrata</taxon>
        <taxon>Euteleostomi</taxon>
        <taxon>Actinopterygii</taxon>
        <taxon>Neopterygii</taxon>
        <taxon>Teleostei</taxon>
        <taxon>Clupei</taxon>
        <taxon>Clupeiformes</taxon>
        <taxon>Denticipitoidei</taxon>
        <taxon>Denticipitidae</taxon>
        <taxon>Denticeps</taxon>
    </lineage>
</organism>
<dbReference type="GeneTree" id="ENSGT00390000007844"/>
<evidence type="ECO:0000313" key="2">
    <source>
        <dbReference type="Proteomes" id="UP000694580"/>
    </source>
</evidence>
<reference evidence="1 2" key="1">
    <citation type="submission" date="2020-06" db="EMBL/GenBank/DDBJ databases">
        <authorList>
            <consortium name="Wellcome Sanger Institute Data Sharing"/>
        </authorList>
    </citation>
    <scope>NUCLEOTIDE SEQUENCE [LARGE SCALE GENOMIC DNA]</scope>
</reference>
<accession>A0AAY4BAC7</accession>
<evidence type="ECO:0000313" key="1">
    <source>
        <dbReference type="Ensembl" id="ENSDCDP00010017918.1"/>
    </source>
</evidence>
<dbReference type="InterPro" id="IPR027854">
    <property type="entry name" value="STMP1"/>
</dbReference>
<dbReference type="Pfam" id="PF15054">
    <property type="entry name" value="DUF4535"/>
    <property type="match status" value="1"/>
</dbReference>
<dbReference type="Proteomes" id="UP000694580">
    <property type="component" value="Chromosome 6"/>
</dbReference>
<dbReference type="AlphaFoldDB" id="A0AAY4BAC7"/>
<protein>
    <submittedName>
        <fullName evidence="1">Uncharacterized protein</fullName>
    </submittedName>
</protein>
<dbReference type="Ensembl" id="ENSDCDT00010018984.1">
    <property type="protein sequence ID" value="ENSDCDP00010017918.1"/>
    <property type="gene ID" value="ENSDCDG00010008177.1"/>
</dbReference>
<reference evidence="1" key="3">
    <citation type="submission" date="2025-09" db="UniProtKB">
        <authorList>
            <consortium name="Ensembl"/>
        </authorList>
    </citation>
    <scope>IDENTIFICATION</scope>
</reference>
<proteinExistence type="predicted"/>
<keyword evidence="2" id="KW-1185">Reference proteome</keyword>
<name>A0AAY4BAC7_9TELE</name>